<evidence type="ECO:0000313" key="6">
    <source>
        <dbReference type="Proteomes" id="UP000749646"/>
    </source>
</evidence>
<dbReference type="AlphaFoldDB" id="A0A9P6JHT2"/>
<protein>
    <recommendedName>
        <fullName evidence="4">Transcriptional repressor Tup1 N-terminal domain-containing protein</fullName>
    </recommendedName>
</protein>
<dbReference type="Proteomes" id="UP000749646">
    <property type="component" value="Unassembled WGS sequence"/>
</dbReference>
<sequence length="70" mass="8388">MVPGRSAGVPEWLDMIKQEFESLSHEFMAAKAQREEYESKINNQVQEMEIFRRTLFDLERKHEAMKGQYH</sequence>
<feature type="coiled-coil region" evidence="3">
    <location>
        <begin position="20"/>
        <end position="54"/>
    </location>
</feature>
<keyword evidence="1" id="KW-0805">Transcription regulation</keyword>
<organism evidence="5 6">
    <name type="scientific">Modicella reniformis</name>
    <dbReference type="NCBI Taxonomy" id="1440133"/>
    <lineage>
        <taxon>Eukaryota</taxon>
        <taxon>Fungi</taxon>
        <taxon>Fungi incertae sedis</taxon>
        <taxon>Mucoromycota</taxon>
        <taxon>Mortierellomycotina</taxon>
        <taxon>Mortierellomycetes</taxon>
        <taxon>Mortierellales</taxon>
        <taxon>Mortierellaceae</taxon>
        <taxon>Modicella</taxon>
    </lineage>
</organism>
<evidence type="ECO:0000256" key="2">
    <source>
        <dbReference type="ARBA" id="ARBA00023163"/>
    </source>
</evidence>
<feature type="domain" description="Transcriptional repressor Tup1 N-terminal" evidence="4">
    <location>
        <begin position="9"/>
        <end position="69"/>
    </location>
</feature>
<dbReference type="OrthoDB" id="3253044at2759"/>
<name>A0A9P6JHT2_9FUNG</name>
<accession>A0A9P6JHT2</accession>
<evidence type="ECO:0000256" key="1">
    <source>
        <dbReference type="ARBA" id="ARBA00023015"/>
    </source>
</evidence>
<gene>
    <name evidence="5" type="ORF">BGZ65_005587</name>
</gene>
<reference evidence="5" key="1">
    <citation type="journal article" date="2020" name="Fungal Divers.">
        <title>Resolving the Mortierellaceae phylogeny through synthesis of multi-gene phylogenetics and phylogenomics.</title>
        <authorList>
            <person name="Vandepol N."/>
            <person name="Liber J."/>
            <person name="Desiro A."/>
            <person name="Na H."/>
            <person name="Kennedy M."/>
            <person name="Barry K."/>
            <person name="Grigoriev I.V."/>
            <person name="Miller A.N."/>
            <person name="O'Donnell K."/>
            <person name="Stajich J.E."/>
            <person name="Bonito G."/>
        </authorList>
    </citation>
    <scope>NUCLEOTIDE SEQUENCE</scope>
    <source>
        <strain evidence="5">MES-2147</strain>
    </source>
</reference>
<evidence type="ECO:0000256" key="3">
    <source>
        <dbReference type="SAM" id="Coils"/>
    </source>
</evidence>
<dbReference type="InterPro" id="IPR013890">
    <property type="entry name" value="Tscrpt_rep_Tup1_N"/>
</dbReference>
<proteinExistence type="predicted"/>
<dbReference type="Pfam" id="PF08581">
    <property type="entry name" value="Tup_N"/>
    <property type="match status" value="1"/>
</dbReference>
<evidence type="ECO:0000313" key="5">
    <source>
        <dbReference type="EMBL" id="KAF9980076.1"/>
    </source>
</evidence>
<keyword evidence="6" id="KW-1185">Reference proteome</keyword>
<keyword evidence="3" id="KW-0175">Coiled coil</keyword>
<comment type="caution">
    <text evidence="5">The sequence shown here is derived from an EMBL/GenBank/DDBJ whole genome shotgun (WGS) entry which is preliminary data.</text>
</comment>
<feature type="non-terminal residue" evidence="5">
    <location>
        <position position="70"/>
    </location>
</feature>
<dbReference type="EMBL" id="JAAAHW010003911">
    <property type="protein sequence ID" value="KAF9980076.1"/>
    <property type="molecule type" value="Genomic_DNA"/>
</dbReference>
<dbReference type="Gene3D" id="1.20.5.340">
    <property type="match status" value="1"/>
</dbReference>
<keyword evidence="2" id="KW-0804">Transcription</keyword>
<evidence type="ECO:0000259" key="4">
    <source>
        <dbReference type="Pfam" id="PF08581"/>
    </source>
</evidence>